<gene>
    <name evidence="1" type="ORF">QO002_001725</name>
</gene>
<dbReference type="EMBL" id="JAUSVF010000001">
    <property type="protein sequence ID" value="MDQ0319587.1"/>
    <property type="molecule type" value="Genomic_DNA"/>
</dbReference>
<evidence type="ECO:0000313" key="2">
    <source>
        <dbReference type="Proteomes" id="UP001230207"/>
    </source>
</evidence>
<name>A0ABU0BMV1_9HYPH</name>
<organism evidence="1 2">
    <name type="scientific">Pararhizobium capsulatum DSM 1112</name>
    <dbReference type="NCBI Taxonomy" id="1121113"/>
    <lineage>
        <taxon>Bacteria</taxon>
        <taxon>Pseudomonadati</taxon>
        <taxon>Pseudomonadota</taxon>
        <taxon>Alphaproteobacteria</taxon>
        <taxon>Hyphomicrobiales</taxon>
        <taxon>Rhizobiaceae</taxon>
        <taxon>Rhizobium/Agrobacterium group</taxon>
        <taxon>Pararhizobium</taxon>
    </lineage>
</organism>
<dbReference type="RefSeq" id="WP_307228612.1">
    <property type="nucleotide sequence ID" value="NZ_JAUSVF010000001.1"/>
</dbReference>
<reference evidence="1 2" key="1">
    <citation type="submission" date="2023-07" db="EMBL/GenBank/DDBJ databases">
        <title>Genomic Encyclopedia of Type Strains, Phase IV (KMG-IV): sequencing the most valuable type-strain genomes for metagenomic binning, comparative biology and taxonomic classification.</title>
        <authorList>
            <person name="Goeker M."/>
        </authorList>
    </citation>
    <scope>NUCLEOTIDE SEQUENCE [LARGE SCALE GENOMIC DNA]</scope>
    <source>
        <strain evidence="1 2">DSM 1112</strain>
    </source>
</reference>
<sequence length="58" mass="6714">MADIIRIEERLPRFARRMPTDVATKAEILLFTGIRYERLDKTETVELDSPVKTGGKKH</sequence>
<dbReference type="Proteomes" id="UP001230207">
    <property type="component" value="Unassembled WGS sequence"/>
</dbReference>
<proteinExistence type="predicted"/>
<comment type="caution">
    <text evidence="1">The sequence shown here is derived from an EMBL/GenBank/DDBJ whole genome shotgun (WGS) entry which is preliminary data.</text>
</comment>
<protein>
    <submittedName>
        <fullName evidence="1">Uncharacterized protein</fullName>
    </submittedName>
</protein>
<evidence type="ECO:0000313" key="1">
    <source>
        <dbReference type="EMBL" id="MDQ0319587.1"/>
    </source>
</evidence>
<keyword evidence="2" id="KW-1185">Reference proteome</keyword>
<accession>A0ABU0BMV1</accession>